<dbReference type="KEGG" id="ani:ANIA_01267"/>
<evidence type="ECO:0000256" key="2">
    <source>
        <dbReference type="ARBA" id="ARBA00023125"/>
    </source>
</evidence>
<feature type="DNA-binding region" description="HMG box" evidence="4">
    <location>
        <begin position="246"/>
        <end position="309"/>
    </location>
</feature>
<dbReference type="OMA" id="WVKSHTP"/>
<evidence type="ECO:0000256" key="5">
    <source>
        <dbReference type="SAM" id="MobiDB-lite"/>
    </source>
</evidence>
<dbReference type="InterPro" id="IPR009071">
    <property type="entry name" value="HMG_box_dom"/>
</dbReference>
<keyword evidence="2 4" id="KW-0238">DNA-binding</keyword>
<dbReference type="GeneID" id="2877045"/>
<dbReference type="GO" id="GO:0005739">
    <property type="term" value="C:mitochondrion"/>
    <property type="evidence" value="ECO:0000314"/>
    <property type="project" value="AspGD"/>
</dbReference>
<dbReference type="HOGENOM" id="CLU_048021_1_0_1"/>
<feature type="compositionally biased region" description="Basic and acidic residues" evidence="5">
    <location>
        <begin position="109"/>
        <end position="129"/>
    </location>
</feature>
<dbReference type="InterPro" id="IPR050342">
    <property type="entry name" value="HMGB"/>
</dbReference>
<dbReference type="EMBL" id="BN001308">
    <property type="protein sequence ID" value="CBF87826.1"/>
    <property type="molecule type" value="Genomic_DNA"/>
</dbReference>
<reference evidence="8" key="2">
    <citation type="journal article" date="2009" name="Fungal Genet. Biol.">
        <title>The 2008 update of the Aspergillus nidulans genome annotation: a community effort.</title>
        <authorList>
            <person name="Wortman J.R."/>
            <person name="Gilsenan J.M."/>
            <person name="Joardar V."/>
            <person name="Deegan J."/>
            <person name="Clutterbuck J."/>
            <person name="Andersen M.R."/>
            <person name="Archer D."/>
            <person name="Bencina M."/>
            <person name="Braus G."/>
            <person name="Coutinho P."/>
            <person name="von Dohren H."/>
            <person name="Doonan J."/>
            <person name="Driessen A.J."/>
            <person name="Durek P."/>
            <person name="Espeso E."/>
            <person name="Fekete E."/>
            <person name="Flipphi M."/>
            <person name="Estrada C.G."/>
            <person name="Geysens S."/>
            <person name="Goldman G."/>
            <person name="de Groot P.W."/>
            <person name="Hansen K."/>
            <person name="Harris S.D."/>
            <person name="Heinekamp T."/>
            <person name="Helmstaedt K."/>
            <person name="Henrissat B."/>
            <person name="Hofmann G."/>
            <person name="Homan T."/>
            <person name="Horio T."/>
            <person name="Horiuchi H."/>
            <person name="James S."/>
            <person name="Jones M."/>
            <person name="Karaffa L."/>
            <person name="Karanyi Z."/>
            <person name="Kato M."/>
            <person name="Keller N."/>
            <person name="Kelly D.E."/>
            <person name="Kiel J.A."/>
            <person name="Kim J.M."/>
            <person name="van der Klei I.J."/>
            <person name="Klis F.M."/>
            <person name="Kovalchuk A."/>
            <person name="Krasevec N."/>
            <person name="Kubicek C.P."/>
            <person name="Liu B."/>
            <person name="Maccabe A."/>
            <person name="Meyer V."/>
            <person name="Mirabito P."/>
            <person name="Miskei M."/>
            <person name="Mos M."/>
            <person name="Mullins J."/>
            <person name="Nelson D.R."/>
            <person name="Nielsen J."/>
            <person name="Oakley B.R."/>
            <person name="Osmani S.A."/>
            <person name="Pakula T."/>
            <person name="Paszewski A."/>
            <person name="Paulsen I."/>
            <person name="Pilsyk S."/>
            <person name="Pocsi I."/>
            <person name="Punt P.J."/>
            <person name="Ram A.F."/>
            <person name="Ren Q."/>
            <person name="Robellet X."/>
            <person name="Robson G."/>
            <person name="Seiboth B."/>
            <person name="van Solingen P."/>
            <person name="Specht T."/>
            <person name="Sun J."/>
            <person name="Taheri-Talesh N."/>
            <person name="Takeshita N."/>
            <person name="Ussery D."/>
            <person name="vanKuyk P.A."/>
            <person name="Visser H."/>
            <person name="van de Vondervoort P.J."/>
            <person name="de Vries R.P."/>
            <person name="Walton J."/>
            <person name="Xiang X."/>
            <person name="Xiong Y."/>
            <person name="Zeng A.P."/>
            <person name="Brandt B.W."/>
            <person name="Cornell M.J."/>
            <person name="van den Hondel C.A."/>
            <person name="Visser J."/>
            <person name="Oliver S.G."/>
            <person name="Turner G."/>
        </authorList>
    </citation>
    <scope>GENOME REANNOTATION</scope>
    <source>
        <strain evidence="8">FGSC A4 / ATCC 38163 / CBS 112.46 / NRRL 194 / M139</strain>
    </source>
</reference>
<accession>C8VSH3</accession>
<dbReference type="InterPro" id="IPR036910">
    <property type="entry name" value="HMG_box_dom_sf"/>
</dbReference>
<dbReference type="Pfam" id="PF00505">
    <property type="entry name" value="HMG_box"/>
    <property type="match status" value="1"/>
</dbReference>
<evidence type="ECO:0000313" key="7">
    <source>
        <dbReference type="EMBL" id="CBF87826.1"/>
    </source>
</evidence>
<evidence type="ECO:0000259" key="6">
    <source>
        <dbReference type="PROSITE" id="PS50118"/>
    </source>
</evidence>
<dbReference type="PROSITE" id="PS50118">
    <property type="entry name" value="HMG_BOX_2"/>
    <property type="match status" value="1"/>
</dbReference>
<reference evidence="8" key="1">
    <citation type="journal article" date="2005" name="Nature">
        <title>Sequencing of Aspergillus nidulans and comparative analysis with A. fumigatus and A. oryzae.</title>
        <authorList>
            <person name="Galagan J.E."/>
            <person name="Calvo S.E."/>
            <person name="Cuomo C."/>
            <person name="Ma L.J."/>
            <person name="Wortman J.R."/>
            <person name="Batzoglou S."/>
            <person name="Lee S.I."/>
            <person name="Basturkmen M."/>
            <person name="Spevak C.C."/>
            <person name="Clutterbuck J."/>
            <person name="Kapitonov V."/>
            <person name="Jurka J."/>
            <person name="Scazzocchio C."/>
            <person name="Farman M."/>
            <person name="Butler J."/>
            <person name="Purcell S."/>
            <person name="Harris S."/>
            <person name="Braus G.H."/>
            <person name="Draht O."/>
            <person name="Busch S."/>
            <person name="D'Enfert C."/>
            <person name="Bouchier C."/>
            <person name="Goldman G.H."/>
            <person name="Bell-Pedersen D."/>
            <person name="Griffiths-Jones S."/>
            <person name="Doonan J.H."/>
            <person name="Yu J."/>
            <person name="Vienken K."/>
            <person name="Pain A."/>
            <person name="Freitag M."/>
            <person name="Selker E.U."/>
            <person name="Archer D.B."/>
            <person name="Penalva M.A."/>
            <person name="Oakley B.R."/>
            <person name="Momany M."/>
            <person name="Tanaka T."/>
            <person name="Kumagai T."/>
            <person name="Asai K."/>
            <person name="Machida M."/>
            <person name="Nierman W.C."/>
            <person name="Denning D.W."/>
            <person name="Caddick M."/>
            <person name="Hynes M."/>
            <person name="Paoletti M."/>
            <person name="Fischer R."/>
            <person name="Miller B."/>
            <person name="Dyer P."/>
            <person name="Sachs M.S."/>
            <person name="Osmani S.A."/>
            <person name="Birren B.W."/>
        </authorList>
    </citation>
    <scope>NUCLEOTIDE SEQUENCE [LARGE SCALE GENOMIC DNA]</scope>
    <source>
        <strain evidence="8">FGSC A4 / ATCC 38163 / CBS 112.46 / NRRL 194 / M139</strain>
    </source>
</reference>
<dbReference type="Gene3D" id="1.10.30.10">
    <property type="entry name" value="High mobility group box domain"/>
    <property type="match status" value="2"/>
</dbReference>
<dbReference type="CDD" id="cd00084">
    <property type="entry name" value="HMG-box_SF"/>
    <property type="match status" value="1"/>
</dbReference>
<dbReference type="GO" id="GO:0043936">
    <property type="term" value="P:asexual sporulation resulting in formation of a cellular spore"/>
    <property type="evidence" value="ECO:0000315"/>
    <property type="project" value="AspGD"/>
</dbReference>
<dbReference type="GO" id="GO:0005634">
    <property type="term" value="C:nucleus"/>
    <property type="evidence" value="ECO:0000314"/>
    <property type="project" value="AspGD"/>
</dbReference>
<sequence>MPLKLIRRGGSILRNFPGTGSLARPVRVFSPQHRVRCITFVARRSPISVTRGLPCSSSTVTTLARSYATHDGPSEEASSKSTKSTKTTKTKKTKKKAGKKPAVRKTRKVLTEEQKEARAQRRKAEELKETKRKLKAAALQTPKLLPTLPWVNAMKDKLSEVDKSDNPSPKEAFSRATELARRATPEERQRYVDQAAANKAANEAALKAWVDSHTPLQILEANNARRRLAQLQGKRRVSIIHDDRLVKPPTSAWIYFFMEKRDKNALVVSDMAQDVAVQWKNLPASEKAPYLEKANADRARYEREYLEVYGQPVPKLKGNKKSSKDE</sequence>
<dbReference type="Proteomes" id="UP000000560">
    <property type="component" value="Chromosome VIII"/>
</dbReference>
<dbReference type="RefSeq" id="XP_658871.1">
    <property type="nucleotide sequence ID" value="XM_653779.2"/>
</dbReference>
<feature type="compositionally biased region" description="Basic residues" evidence="5">
    <location>
        <begin position="86"/>
        <end position="108"/>
    </location>
</feature>
<dbReference type="PANTHER" id="PTHR48112:SF32">
    <property type="entry name" value="HIGH MOBILITY GROUP PROTEIN B3"/>
    <property type="match status" value="1"/>
</dbReference>
<dbReference type="OrthoDB" id="1919336at2759"/>
<proteinExistence type="predicted"/>
<accession>Q5BDW3</accession>
<keyword evidence="8" id="KW-1185">Reference proteome</keyword>
<dbReference type="InParanoid" id="Q5BDW3"/>
<evidence type="ECO:0000313" key="8">
    <source>
        <dbReference type="Proteomes" id="UP000000560"/>
    </source>
</evidence>
<gene>
    <name evidence="7" type="ORF">ANIA_01267</name>
</gene>
<feature type="region of interest" description="Disordered" evidence="5">
    <location>
        <begin position="66"/>
        <end position="129"/>
    </location>
</feature>
<feature type="region of interest" description="Disordered" evidence="5">
    <location>
        <begin position="160"/>
        <end position="186"/>
    </location>
</feature>
<dbReference type="AlphaFoldDB" id="Q5BDW3"/>
<dbReference type="GO" id="GO:0003677">
    <property type="term" value="F:DNA binding"/>
    <property type="evidence" value="ECO:0007669"/>
    <property type="project" value="UniProtKB-UniRule"/>
</dbReference>
<organism evidence="7 8">
    <name type="scientific">Emericella nidulans (strain FGSC A4 / ATCC 38163 / CBS 112.46 / NRRL 194 / M139)</name>
    <name type="common">Aspergillus nidulans</name>
    <dbReference type="NCBI Taxonomy" id="227321"/>
    <lineage>
        <taxon>Eukaryota</taxon>
        <taxon>Fungi</taxon>
        <taxon>Dikarya</taxon>
        <taxon>Ascomycota</taxon>
        <taxon>Pezizomycotina</taxon>
        <taxon>Eurotiomycetes</taxon>
        <taxon>Eurotiomycetidae</taxon>
        <taxon>Eurotiales</taxon>
        <taxon>Aspergillaceae</taxon>
        <taxon>Aspergillus</taxon>
        <taxon>Aspergillus subgen. Nidulantes</taxon>
    </lineage>
</organism>
<dbReference type="PANTHER" id="PTHR48112">
    <property type="entry name" value="HIGH MOBILITY GROUP PROTEIN DSP1"/>
    <property type="match status" value="1"/>
</dbReference>
<name>Q5BDW3_EMENI</name>
<dbReference type="GO" id="GO:0030437">
    <property type="term" value="P:ascospore formation"/>
    <property type="evidence" value="ECO:0000315"/>
    <property type="project" value="AspGD"/>
</dbReference>
<dbReference type="SMART" id="SM00398">
    <property type="entry name" value="HMG"/>
    <property type="match status" value="1"/>
</dbReference>
<dbReference type="VEuPathDB" id="FungiDB:AN1267"/>
<evidence type="ECO:0000256" key="4">
    <source>
        <dbReference type="PROSITE-ProRule" id="PRU00267"/>
    </source>
</evidence>
<evidence type="ECO:0000256" key="3">
    <source>
        <dbReference type="ARBA" id="ARBA00023242"/>
    </source>
</evidence>
<dbReference type="SUPFAM" id="SSF47095">
    <property type="entry name" value="HMG-box"/>
    <property type="match status" value="2"/>
</dbReference>
<evidence type="ECO:0000256" key="1">
    <source>
        <dbReference type="ARBA" id="ARBA00004123"/>
    </source>
</evidence>
<protein>
    <submittedName>
        <fullName evidence="7">HMG box protein, putative (AFU_orthologue AFUA_1G10040)</fullName>
    </submittedName>
</protein>
<comment type="subcellular location">
    <subcellularLocation>
        <location evidence="1">Nucleus</location>
    </subcellularLocation>
</comment>
<keyword evidence="3 4" id="KW-0539">Nucleus</keyword>
<dbReference type="eggNOG" id="ENOG502SA5X">
    <property type="taxonomic scope" value="Eukaryota"/>
</dbReference>
<feature type="domain" description="HMG box" evidence="6">
    <location>
        <begin position="246"/>
        <end position="309"/>
    </location>
</feature>